<evidence type="ECO:0000313" key="14">
    <source>
        <dbReference type="EMBL" id="CAE1244568.1"/>
    </source>
</evidence>
<dbReference type="PROSITE" id="PS50206">
    <property type="entry name" value="RHODANESE_3"/>
    <property type="match status" value="1"/>
</dbReference>
<dbReference type="EC" id="2.8.1.-" evidence="11"/>
<dbReference type="GO" id="GO:0032447">
    <property type="term" value="P:protein urmylation"/>
    <property type="evidence" value="ECO:0007669"/>
    <property type="project" value="TreeGrafter"/>
</dbReference>
<feature type="binding site" evidence="11">
    <location>
        <begin position="125"/>
        <end position="129"/>
    </location>
    <ligand>
        <name>ATP</name>
        <dbReference type="ChEBI" id="CHEBI:30616"/>
    </ligand>
</feature>
<evidence type="ECO:0000256" key="6">
    <source>
        <dbReference type="ARBA" id="ARBA00022741"/>
    </source>
</evidence>
<sequence length="453" mass="49895">MEEHAALLKKLREQLNEKDEEIRRLKQQLEERGCKTFPGITTDQKAHHIENSDSSVDNKLSNECIARFSRQLILPQIGVKGQQSISKCRVLVVGAGGLGCPVSIYLVAAGIGKLGVVDYDAVELNNLHRQILHTESRLGISKSLSLVTACAQLNSAVEYVPYHLQLNSKNAVEIIENYDIVVDASDNVATRYLVNDACVMCNKPLVSGSALRFEGQLTVYNYKGGPCYRCLFPKPPPPETVTNCSDGGVLGVVPGIIGCLQALEVIKIAAGIGSSFNQQFLIFDGLDGSFRKIKLRPRQNNCVACGEEAEPTLIDYEQFCGTRADDKERHLNILSNKQRLSVEEYKRMLDQDIPHVLVDVRQPVEVDICSLPSPAINIPISDVKCPAHLKAKLGECLDSSETGVVVVCHHGNDSQIAVNEILKTFQDNVAYVKDIQGGLQAWAKRIDTKFPKY</sequence>
<dbReference type="UniPathway" id="UPA00988"/>
<dbReference type="FunFam" id="3.40.50.720:FF:000206">
    <property type="entry name" value="Adenylyltransferase and sulfurtransferase MOCS3"/>
    <property type="match status" value="1"/>
</dbReference>
<dbReference type="EMBL" id="CAHIKZ030000907">
    <property type="protein sequence ID" value="CAE1244568.1"/>
    <property type="molecule type" value="Genomic_DNA"/>
</dbReference>
<keyword evidence="2 11" id="KW-0963">Cytoplasm</keyword>
<dbReference type="Gene3D" id="3.40.50.720">
    <property type="entry name" value="NAD(P)-binding Rossmann-like Domain"/>
    <property type="match status" value="1"/>
</dbReference>
<comment type="function">
    <text evidence="11">Plays a central role in 2-thiolation of mcm(5)S(2)U at tRNA wobble positions of cytosolic tRNA(Lys), tRNA(Glu) and tRNA(Gln). Acts by mediating the C-terminal thiocarboxylation of the sulfur carrier URM1. Its N-terminus first activates URM1 as acyl-adenylate (-COAMP), then the persulfide sulfur on the catalytic cysteine is transferred to URM1 to form thiocarboxylation (-COSH) of its C-terminus. The reaction probably involves hydrogen sulfide that is generated from the persulfide intermediate and that acts as nucleophile towards URM1. Subsequently, a transient disulfide bond is formed. Does not use thiosulfate as sulfur donor; NFS1 probably acting as a sulfur donor for thiocarboxylation reactions.</text>
</comment>
<dbReference type="GO" id="GO:0004792">
    <property type="term" value="F:thiosulfate-cyanide sulfurtransferase activity"/>
    <property type="evidence" value="ECO:0007669"/>
    <property type="project" value="TreeGrafter"/>
</dbReference>
<evidence type="ECO:0000256" key="11">
    <source>
        <dbReference type="HAMAP-Rule" id="MF_03049"/>
    </source>
</evidence>
<feature type="active site" description="Glycyl thioester intermediate; for adenylyltransferase activity" evidence="11">
    <location>
        <position position="244"/>
    </location>
</feature>
<dbReference type="GO" id="GO:0002143">
    <property type="term" value="P:tRNA wobble position uridine thiolation"/>
    <property type="evidence" value="ECO:0007669"/>
    <property type="project" value="InterPro"/>
</dbReference>
<feature type="active site" description="Cysteine persulfide intermediate; for sulfurtransferase activity" evidence="11">
    <location>
        <position position="408"/>
    </location>
</feature>
<feature type="domain" description="Rhodanese" evidence="13">
    <location>
        <begin position="355"/>
        <end position="451"/>
    </location>
</feature>
<dbReference type="InterPro" id="IPR035985">
    <property type="entry name" value="Ubiquitin-activating_enz"/>
</dbReference>
<dbReference type="InterPro" id="IPR036873">
    <property type="entry name" value="Rhodanese-like_dom_sf"/>
</dbReference>
<keyword evidence="5 11" id="KW-0479">Metal-binding</keyword>
<evidence type="ECO:0000256" key="5">
    <source>
        <dbReference type="ARBA" id="ARBA00022723"/>
    </source>
</evidence>
<comment type="caution">
    <text evidence="14">The sequence shown here is derived from an EMBL/GenBank/DDBJ whole genome shotgun (WGS) entry which is preliminary data.</text>
</comment>
<comment type="pathway">
    <text evidence="11">tRNA modification; 5-methoxycarbonylmethyl-2-thiouridine-tRNA biosynthesis.</text>
</comment>
<accession>A0A812BY56</accession>
<keyword evidence="12" id="KW-0175">Coiled coil</keyword>
<evidence type="ECO:0000259" key="13">
    <source>
        <dbReference type="PROSITE" id="PS50206"/>
    </source>
</evidence>
<keyword evidence="4 11" id="KW-0819">tRNA processing</keyword>
<dbReference type="EC" id="2.7.7.-" evidence="11"/>
<keyword evidence="15" id="KW-1185">Reference proteome</keyword>
<name>A0A812BY56_ACAPH</name>
<evidence type="ECO:0000256" key="4">
    <source>
        <dbReference type="ARBA" id="ARBA00022694"/>
    </source>
</evidence>
<comment type="similarity">
    <text evidence="11">In the N-terminal section; belongs to the HesA/MoeB/ThiF family. UBA4 subfamily.</text>
</comment>
<evidence type="ECO:0000256" key="12">
    <source>
        <dbReference type="SAM" id="Coils"/>
    </source>
</evidence>
<keyword evidence="10 11" id="KW-0511">Multifunctional enzyme</keyword>
<keyword evidence="3 11" id="KW-0808">Transferase</keyword>
<feature type="binding site" evidence="11">
    <location>
        <position position="227"/>
    </location>
    <ligand>
        <name>Zn(2+)</name>
        <dbReference type="ChEBI" id="CHEBI:29105"/>
    </ligand>
</feature>
<organism evidence="14 15">
    <name type="scientific">Acanthosepion pharaonis</name>
    <name type="common">Pharaoh cuttlefish</name>
    <name type="synonym">Sepia pharaonis</name>
    <dbReference type="NCBI Taxonomy" id="158019"/>
    <lineage>
        <taxon>Eukaryota</taxon>
        <taxon>Metazoa</taxon>
        <taxon>Spiralia</taxon>
        <taxon>Lophotrochozoa</taxon>
        <taxon>Mollusca</taxon>
        <taxon>Cephalopoda</taxon>
        <taxon>Coleoidea</taxon>
        <taxon>Decapodiformes</taxon>
        <taxon>Sepiida</taxon>
        <taxon>Sepiina</taxon>
        <taxon>Sepiidae</taxon>
        <taxon>Acanthosepion</taxon>
    </lineage>
</organism>
<dbReference type="InterPro" id="IPR000594">
    <property type="entry name" value="ThiF_NAD_FAD-bd"/>
</dbReference>
<dbReference type="GO" id="GO:0070566">
    <property type="term" value="F:adenylyltransferase activity"/>
    <property type="evidence" value="ECO:0007669"/>
    <property type="project" value="InterPro"/>
</dbReference>
<evidence type="ECO:0000256" key="3">
    <source>
        <dbReference type="ARBA" id="ARBA00022679"/>
    </source>
</evidence>
<evidence type="ECO:0000256" key="9">
    <source>
        <dbReference type="ARBA" id="ARBA00023150"/>
    </source>
</evidence>
<comment type="subcellular location">
    <subcellularLocation>
        <location evidence="1">Cytoplasm</location>
        <location evidence="1">Cytosol</location>
    </subcellularLocation>
</comment>
<dbReference type="SMART" id="SM00450">
    <property type="entry name" value="RHOD"/>
    <property type="match status" value="1"/>
</dbReference>
<dbReference type="InterPro" id="IPR045886">
    <property type="entry name" value="ThiF/MoeB/HesA"/>
</dbReference>
<comment type="cofactor">
    <cofactor evidence="11">
        <name>Zn(2+)</name>
        <dbReference type="ChEBI" id="CHEBI:29105"/>
    </cofactor>
    <text evidence="11">Binds 1 zinc ion per subunit.</text>
</comment>
<feature type="binding site" evidence="11">
    <location>
        <position position="305"/>
    </location>
    <ligand>
        <name>Zn(2+)</name>
        <dbReference type="ChEBI" id="CHEBI:29105"/>
    </ligand>
</feature>
<keyword evidence="7 11" id="KW-0862">Zinc</keyword>
<dbReference type="CDD" id="cd00757">
    <property type="entry name" value="ThiF_MoeB_HesA_family"/>
    <property type="match status" value="1"/>
</dbReference>
<protein>
    <recommendedName>
        <fullName evidence="11">Adenylyltransferase and sulfurtransferase MOCS3 homolog</fullName>
    </recommendedName>
    <alternativeName>
        <fullName evidence="11">UBA4 homolog</fullName>
    </alternativeName>
    <alternativeName>
        <fullName evidence="11">Ubiquitin-like protein activator 4 homolog</fullName>
    </alternativeName>
    <domain>
        <recommendedName>
            <fullName evidence="11">Adenylyltransferase</fullName>
            <ecNumber evidence="11">2.7.7.-</ecNumber>
        </recommendedName>
    </domain>
    <domain>
        <recommendedName>
            <fullName evidence="11">Sulfurtransferase</fullName>
            <ecNumber evidence="11">2.8.1.-</ecNumber>
        </recommendedName>
    </domain>
</protein>
<evidence type="ECO:0000256" key="8">
    <source>
        <dbReference type="ARBA" id="ARBA00022840"/>
    </source>
</evidence>
<feature type="coiled-coil region" evidence="12">
    <location>
        <begin position="1"/>
        <end position="35"/>
    </location>
</feature>
<feature type="binding site" evidence="11">
    <location>
        <position position="118"/>
    </location>
    <ligand>
        <name>ATP</name>
        <dbReference type="ChEBI" id="CHEBI:30616"/>
    </ligand>
</feature>
<dbReference type="NCBIfam" id="NF004281">
    <property type="entry name" value="PRK05690.1"/>
    <property type="match status" value="1"/>
</dbReference>
<gene>
    <name evidence="14" type="ORF">SPHA_24344</name>
</gene>
<dbReference type="SUPFAM" id="SSF69572">
    <property type="entry name" value="Activating enzymes of the ubiquitin-like proteins"/>
    <property type="match status" value="1"/>
</dbReference>
<feature type="binding site" evidence="11">
    <location>
        <begin position="186"/>
        <end position="187"/>
    </location>
    <ligand>
        <name>ATP</name>
        <dbReference type="ChEBI" id="CHEBI:30616"/>
    </ligand>
</feature>
<dbReference type="FunFam" id="3.40.250.10:FF:000014">
    <property type="entry name" value="Adenylyltransferase and sulfurtransferase MOCS3"/>
    <property type="match status" value="1"/>
</dbReference>
<feature type="binding site" evidence="11">
    <location>
        <position position="230"/>
    </location>
    <ligand>
        <name>Zn(2+)</name>
        <dbReference type="ChEBI" id="CHEBI:29105"/>
    </ligand>
</feature>
<evidence type="ECO:0000256" key="2">
    <source>
        <dbReference type="ARBA" id="ARBA00022490"/>
    </source>
</evidence>
<dbReference type="PANTHER" id="PTHR10953">
    <property type="entry name" value="UBIQUITIN-ACTIVATING ENZYME E1"/>
    <property type="match status" value="1"/>
</dbReference>
<dbReference type="OrthoDB" id="10261062at2759"/>
<dbReference type="GO" id="GO:0006777">
    <property type="term" value="P:Mo-molybdopterin cofactor biosynthetic process"/>
    <property type="evidence" value="ECO:0007669"/>
    <property type="project" value="UniProtKB-UniRule"/>
</dbReference>
<dbReference type="GO" id="GO:0005829">
    <property type="term" value="C:cytosol"/>
    <property type="evidence" value="ECO:0007669"/>
    <property type="project" value="UniProtKB-SubCell"/>
</dbReference>
<evidence type="ECO:0000313" key="15">
    <source>
        <dbReference type="Proteomes" id="UP000597762"/>
    </source>
</evidence>
<dbReference type="GO" id="GO:0042292">
    <property type="term" value="F:URM1 activating enzyme activity"/>
    <property type="evidence" value="ECO:0007669"/>
    <property type="project" value="TreeGrafter"/>
</dbReference>
<keyword evidence="9 11" id="KW-0501">Molybdenum cofactor biosynthesis</keyword>
<dbReference type="Pfam" id="PF00899">
    <property type="entry name" value="ThiF"/>
    <property type="match status" value="1"/>
</dbReference>
<proteinExistence type="inferred from homology"/>
<feature type="binding site" evidence="11">
    <location>
        <position position="302"/>
    </location>
    <ligand>
        <name>Zn(2+)</name>
        <dbReference type="ChEBI" id="CHEBI:29105"/>
    </ligand>
</feature>
<keyword evidence="8 11" id="KW-0067">ATP-binding</keyword>
<feature type="binding site" evidence="11">
    <location>
        <position position="97"/>
    </location>
    <ligand>
        <name>ATP</name>
        <dbReference type="ChEBI" id="CHEBI:30616"/>
    </ligand>
</feature>
<evidence type="ECO:0000256" key="1">
    <source>
        <dbReference type="ARBA" id="ARBA00004514"/>
    </source>
</evidence>
<dbReference type="AlphaFoldDB" id="A0A812BY56"/>
<dbReference type="HAMAP" id="MF_03049">
    <property type="entry name" value="MOCS3_Uba4"/>
    <property type="match status" value="1"/>
</dbReference>
<keyword evidence="6 11" id="KW-0547">Nucleotide-binding</keyword>
<dbReference type="Proteomes" id="UP000597762">
    <property type="component" value="Unassembled WGS sequence"/>
</dbReference>
<dbReference type="PANTHER" id="PTHR10953:SF102">
    <property type="entry name" value="ADENYLYLTRANSFERASE AND SULFURTRANSFERASE MOCS3"/>
    <property type="match status" value="1"/>
</dbReference>
<reference evidence="14" key="1">
    <citation type="submission" date="2021-01" db="EMBL/GenBank/DDBJ databases">
        <authorList>
            <person name="Li R."/>
            <person name="Bekaert M."/>
        </authorList>
    </citation>
    <scope>NUCLEOTIDE SEQUENCE</scope>
    <source>
        <strain evidence="14">Farmed</strain>
    </source>
</reference>
<keyword evidence="14" id="KW-0548">Nucleotidyltransferase</keyword>
<dbReference type="GO" id="GO:0046872">
    <property type="term" value="F:metal ion binding"/>
    <property type="evidence" value="ECO:0007669"/>
    <property type="project" value="UniProtKB-KW"/>
</dbReference>
<evidence type="ECO:0000256" key="10">
    <source>
        <dbReference type="ARBA" id="ARBA00023268"/>
    </source>
</evidence>
<dbReference type="InterPro" id="IPR001763">
    <property type="entry name" value="Rhodanese-like_dom"/>
</dbReference>
<feature type="binding site" evidence="11">
    <location>
        <position position="142"/>
    </location>
    <ligand>
        <name>ATP</name>
        <dbReference type="ChEBI" id="CHEBI:30616"/>
    </ligand>
</feature>
<dbReference type="InterPro" id="IPR028885">
    <property type="entry name" value="MOCS3/Uba4"/>
</dbReference>
<dbReference type="GO" id="GO:0005524">
    <property type="term" value="F:ATP binding"/>
    <property type="evidence" value="ECO:0007669"/>
    <property type="project" value="UniProtKB-KW"/>
</dbReference>
<dbReference type="Gene3D" id="3.40.250.10">
    <property type="entry name" value="Rhodanese-like domain"/>
    <property type="match status" value="1"/>
</dbReference>
<evidence type="ECO:0000256" key="7">
    <source>
        <dbReference type="ARBA" id="ARBA00022833"/>
    </source>
</evidence>
<dbReference type="Pfam" id="PF00581">
    <property type="entry name" value="Rhodanese"/>
    <property type="match status" value="1"/>
</dbReference>